<dbReference type="EMBL" id="KN835150">
    <property type="protein sequence ID" value="KIK47158.1"/>
    <property type="molecule type" value="Genomic_DNA"/>
</dbReference>
<gene>
    <name evidence="2" type="ORF">CY34DRAFT_293751</name>
</gene>
<dbReference type="Proteomes" id="UP000054485">
    <property type="component" value="Unassembled WGS sequence"/>
</dbReference>
<organism evidence="2 3">
    <name type="scientific">Suillus luteus UH-Slu-Lm8-n1</name>
    <dbReference type="NCBI Taxonomy" id="930992"/>
    <lineage>
        <taxon>Eukaryota</taxon>
        <taxon>Fungi</taxon>
        <taxon>Dikarya</taxon>
        <taxon>Basidiomycota</taxon>
        <taxon>Agaricomycotina</taxon>
        <taxon>Agaricomycetes</taxon>
        <taxon>Agaricomycetidae</taxon>
        <taxon>Boletales</taxon>
        <taxon>Suillineae</taxon>
        <taxon>Suillaceae</taxon>
        <taxon>Suillus</taxon>
    </lineage>
</organism>
<proteinExistence type="predicted"/>
<sequence length="335" mass="37158">MQRQGSLDIHTYKPVVLEWSQVLLASTYKPMPAIEKLQETWTSSSITTLFHIASSTDHTSRTFPAAGFNWYLQVVDRRKLKKPSSALYFYSRDCPRTWHGTPINVTISFPSHSDDESFRKSSIDAVLGKDVRICCYPSLLEDALVSLEVRVTFTNLLICNLNLFNVLADVVPRAVPDAPLAISDQEHRGPQPSSALRALEQSLKTGTSFDIVFQAYTRRSSLGTVTRPIPIYANTAVLQATTLLPDFAKLEEDLNFSSLFELSEGDTLPFTSLESCGYESDSDLEDDNDNNSSIHNNLAVVRPAEELATTSSDEASASQVLRSQTPESHKGLFIS</sequence>
<keyword evidence="3" id="KW-1185">Reference proteome</keyword>
<dbReference type="InParanoid" id="A0A0D0BW32"/>
<feature type="region of interest" description="Disordered" evidence="1">
    <location>
        <begin position="305"/>
        <end position="335"/>
    </location>
</feature>
<evidence type="ECO:0000313" key="3">
    <source>
        <dbReference type="Proteomes" id="UP000054485"/>
    </source>
</evidence>
<evidence type="ECO:0000313" key="2">
    <source>
        <dbReference type="EMBL" id="KIK47158.1"/>
    </source>
</evidence>
<dbReference type="HOGENOM" id="CLU_829430_0_0_1"/>
<dbReference type="OrthoDB" id="2682673at2759"/>
<accession>A0A0D0BW32</accession>
<protein>
    <submittedName>
        <fullName evidence="2">Unplaced genomic scaffold CY34scaffold_19, whole genome shotgun sequence</fullName>
    </submittedName>
</protein>
<reference evidence="3" key="2">
    <citation type="submission" date="2015-01" db="EMBL/GenBank/DDBJ databases">
        <title>Evolutionary Origins and Diversification of the Mycorrhizal Mutualists.</title>
        <authorList>
            <consortium name="DOE Joint Genome Institute"/>
            <consortium name="Mycorrhizal Genomics Consortium"/>
            <person name="Kohler A."/>
            <person name="Kuo A."/>
            <person name="Nagy L.G."/>
            <person name="Floudas D."/>
            <person name="Copeland A."/>
            <person name="Barry K.W."/>
            <person name="Cichocki N."/>
            <person name="Veneault-Fourrey C."/>
            <person name="LaButti K."/>
            <person name="Lindquist E.A."/>
            <person name="Lipzen A."/>
            <person name="Lundell T."/>
            <person name="Morin E."/>
            <person name="Murat C."/>
            <person name="Riley R."/>
            <person name="Ohm R."/>
            <person name="Sun H."/>
            <person name="Tunlid A."/>
            <person name="Henrissat B."/>
            <person name="Grigoriev I.V."/>
            <person name="Hibbett D.S."/>
            <person name="Martin F."/>
        </authorList>
    </citation>
    <scope>NUCLEOTIDE SEQUENCE [LARGE SCALE GENOMIC DNA]</scope>
    <source>
        <strain evidence="3">UH-Slu-Lm8-n1</strain>
    </source>
</reference>
<evidence type="ECO:0000256" key="1">
    <source>
        <dbReference type="SAM" id="MobiDB-lite"/>
    </source>
</evidence>
<feature type="compositionally biased region" description="Polar residues" evidence="1">
    <location>
        <begin position="308"/>
        <end position="326"/>
    </location>
</feature>
<name>A0A0D0BW32_9AGAM</name>
<dbReference type="AlphaFoldDB" id="A0A0D0BW32"/>
<dbReference type="STRING" id="930992.A0A0D0BW32"/>
<reference evidence="2 3" key="1">
    <citation type="submission" date="2014-04" db="EMBL/GenBank/DDBJ databases">
        <authorList>
            <consortium name="DOE Joint Genome Institute"/>
            <person name="Kuo A."/>
            <person name="Ruytinx J."/>
            <person name="Rineau F."/>
            <person name="Colpaert J."/>
            <person name="Kohler A."/>
            <person name="Nagy L.G."/>
            <person name="Floudas D."/>
            <person name="Copeland A."/>
            <person name="Barry K.W."/>
            <person name="Cichocki N."/>
            <person name="Veneault-Fourrey C."/>
            <person name="LaButti K."/>
            <person name="Lindquist E.A."/>
            <person name="Lipzen A."/>
            <person name="Lundell T."/>
            <person name="Morin E."/>
            <person name="Murat C."/>
            <person name="Sun H."/>
            <person name="Tunlid A."/>
            <person name="Henrissat B."/>
            <person name="Grigoriev I.V."/>
            <person name="Hibbett D.S."/>
            <person name="Martin F."/>
            <person name="Nordberg H.P."/>
            <person name="Cantor M.N."/>
            <person name="Hua S.X."/>
        </authorList>
    </citation>
    <scope>NUCLEOTIDE SEQUENCE [LARGE SCALE GENOMIC DNA]</scope>
    <source>
        <strain evidence="2 3">UH-Slu-Lm8-n1</strain>
    </source>
</reference>